<evidence type="ECO:0000313" key="2">
    <source>
        <dbReference type="EMBL" id="SDX33311.1"/>
    </source>
</evidence>
<dbReference type="STRING" id="670155.SAMN04488001_2935"/>
<sequence length="178" mass="19612">MPFRRTSNFWLVLGLLCSVTFAGPVFADAATERWDQIKDSGDPALITKFREDFPGSPHDLDALVILAALISKSDTGDAPVIGAVAFNAPLTGFGDSFNGQSIRELLETSPKFAPVEGLPEEFWKEKTCNDCHTWTQEALCTQATHYTKDENVNRLNVEHPLGRPFKEALRAWAEGGCL</sequence>
<keyword evidence="3" id="KW-1185">Reference proteome</keyword>
<feature type="signal peptide" evidence="1">
    <location>
        <begin position="1"/>
        <end position="27"/>
    </location>
</feature>
<reference evidence="3" key="1">
    <citation type="submission" date="2016-10" db="EMBL/GenBank/DDBJ databases">
        <authorList>
            <person name="Varghese N."/>
            <person name="Submissions S."/>
        </authorList>
    </citation>
    <scope>NUCLEOTIDE SEQUENCE [LARGE SCALE GENOMIC DNA]</scope>
    <source>
        <strain evidence="3">DSM 26922</strain>
    </source>
</reference>
<keyword evidence="1" id="KW-0732">Signal</keyword>
<dbReference type="EMBL" id="FNOI01000006">
    <property type="protein sequence ID" value="SDX33311.1"/>
    <property type="molecule type" value="Genomic_DNA"/>
</dbReference>
<feature type="chain" id="PRO_5011713669" description="Cytochrome c domain-containing protein" evidence="1">
    <location>
        <begin position="28"/>
        <end position="178"/>
    </location>
</feature>
<dbReference type="AlphaFoldDB" id="A0A1H3AVA6"/>
<gene>
    <name evidence="2" type="ORF">SAMN04488001_2935</name>
</gene>
<organism evidence="2 3">
    <name type="scientific">Litoreibacter albidus</name>
    <dbReference type="NCBI Taxonomy" id="670155"/>
    <lineage>
        <taxon>Bacteria</taxon>
        <taxon>Pseudomonadati</taxon>
        <taxon>Pseudomonadota</taxon>
        <taxon>Alphaproteobacteria</taxon>
        <taxon>Rhodobacterales</taxon>
        <taxon>Roseobacteraceae</taxon>
        <taxon>Litoreibacter</taxon>
    </lineage>
</organism>
<dbReference type="RefSeq" id="WP_089947687.1">
    <property type="nucleotide sequence ID" value="NZ_FNOI01000006.1"/>
</dbReference>
<evidence type="ECO:0008006" key="4">
    <source>
        <dbReference type="Google" id="ProtNLM"/>
    </source>
</evidence>
<evidence type="ECO:0000313" key="3">
    <source>
        <dbReference type="Proteomes" id="UP000199441"/>
    </source>
</evidence>
<dbReference type="OrthoDB" id="9816009at2"/>
<protein>
    <recommendedName>
        <fullName evidence="4">Cytochrome c domain-containing protein</fullName>
    </recommendedName>
</protein>
<name>A0A1H3AVA6_9RHOB</name>
<accession>A0A1H3AVA6</accession>
<dbReference type="Proteomes" id="UP000199441">
    <property type="component" value="Unassembled WGS sequence"/>
</dbReference>
<proteinExistence type="predicted"/>
<evidence type="ECO:0000256" key="1">
    <source>
        <dbReference type="SAM" id="SignalP"/>
    </source>
</evidence>